<name>A0A8H4EHR0_GIGMA</name>
<dbReference type="EMBL" id="WTPW01000736">
    <property type="protein sequence ID" value="KAF0484191.1"/>
    <property type="molecule type" value="Genomic_DNA"/>
</dbReference>
<accession>A0A8H4EHR0</accession>
<keyword evidence="2" id="KW-1185">Reference proteome</keyword>
<reference evidence="1 2" key="1">
    <citation type="journal article" date="2019" name="Environ. Microbiol.">
        <title>At the nexus of three kingdoms: the genome of the mycorrhizal fungus Gigaspora margarita provides insights into plant, endobacterial and fungal interactions.</title>
        <authorList>
            <person name="Venice F."/>
            <person name="Ghignone S."/>
            <person name="Salvioli di Fossalunga A."/>
            <person name="Amselem J."/>
            <person name="Novero M."/>
            <person name="Xianan X."/>
            <person name="Sedzielewska Toro K."/>
            <person name="Morin E."/>
            <person name="Lipzen A."/>
            <person name="Grigoriev I.V."/>
            <person name="Henrissat B."/>
            <person name="Martin F.M."/>
            <person name="Bonfante P."/>
        </authorList>
    </citation>
    <scope>NUCLEOTIDE SEQUENCE [LARGE SCALE GENOMIC DNA]</scope>
    <source>
        <strain evidence="1 2">BEG34</strain>
    </source>
</reference>
<protein>
    <submittedName>
        <fullName evidence="1">Protein-histidine kinase</fullName>
    </submittedName>
</protein>
<gene>
    <name evidence="1" type="ORF">F8M41_023063</name>
</gene>
<evidence type="ECO:0000313" key="2">
    <source>
        <dbReference type="Proteomes" id="UP000439903"/>
    </source>
</evidence>
<dbReference type="GO" id="GO:0016301">
    <property type="term" value="F:kinase activity"/>
    <property type="evidence" value="ECO:0007669"/>
    <property type="project" value="UniProtKB-KW"/>
</dbReference>
<keyword evidence="1" id="KW-0808">Transferase</keyword>
<dbReference type="OrthoDB" id="3555536at2759"/>
<sequence length="317" mass="36610">MGKPTIEIWPEFPGLVKLFDSIRASGQGVYQCKEYYEQQRDGYKEETYFNNTFSPIHKLDGTVWGIMGMSTEVTQQVLNDRRLKTLGNLSLQTAGAESLESACHIIMKTLQNNKDIPYSLIYLAENHNDPKNTGSKSLIARLVATTFDEVCKEEFIHGKLKRYIPDYFPETHETIDLTNITDKFYETYIVATSTYSFLKCDCWPIHLVMKKKKNIQVLLNDDSQAILLPTKLTFCNDRNLSAILICGINPLRKLDDQYMEFYKLVLSCVNKALMRGMSIEEEKRQSKLLADLNHQKDMFFQTISHELKSIKFINILL</sequence>
<organism evidence="1 2">
    <name type="scientific">Gigaspora margarita</name>
    <dbReference type="NCBI Taxonomy" id="4874"/>
    <lineage>
        <taxon>Eukaryota</taxon>
        <taxon>Fungi</taxon>
        <taxon>Fungi incertae sedis</taxon>
        <taxon>Mucoromycota</taxon>
        <taxon>Glomeromycotina</taxon>
        <taxon>Glomeromycetes</taxon>
        <taxon>Diversisporales</taxon>
        <taxon>Gigasporaceae</taxon>
        <taxon>Gigaspora</taxon>
    </lineage>
</organism>
<comment type="caution">
    <text evidence="1">The sequence shown here is derived from an EMBL/GenBank/DDBJ whole genome shotgun (WGS) entry which is preliminary data.</text>
</comment>
<evidence type="ECO:0000313" key="1">
    <source>
        <dbReference type="EMBL" id="KAF0484191.1"/>
    </source>
</evidence>
<dbReference type="AlphaFoldDB" id="A0A8H4EHR0"/>
<dbReference type="Proteomes" id="UP000439903">
    <property type="component" value="Unassembled WGS sequence"/>
</dbReference>
<proteinExistence type="predicted"/>
<keyword evidence="1" id="KW-0418">Kinase</keyword>
<dbReference type="Gene3D" id="3.30.450.20">
    <property type="entry name" value="PAS domain"/>
    <property type="match status" value="1"/>
</dbReference>